<keyword evidence="1" id="KW-0732">Signal</keyword>
<accession>A0ABS9D1P1</accession>
<proteinExistence type="predicted"/>
<evidence type="ECO:0008006" key="4">
    <source>
        <dbReference type="Google" id="ProtNLM"/>
    </source>
</evidence>
<feature type="chain" id="PRO_5046230563" description="Outer membrane protein beta-barrel domain-containing protein" evidence="1">
    <location>
        <begin position="28"/>
        <end position="248"/>
    </location>
</feature>
<keyword evidence="3" id="KW-1185">Reference proteome</keyword>
<dbReference type="Gene3D" id="2.40.160.170">
    <property type="match status" value="1"/>
</dbReference>
<dbReference type="Proteomes" id="UP001521137">
    <property type="component" value="Unassembled WGS sequence"/>
</dbReference>
<protein>
    <recommendedName>
        <fullName evidence="4">Outer membrane protein beta-barrel domain-containing protein</fullName>
    </recommendedName>
</protein>
<evidence type="ECO:0000256" key="1">
    <source>
        <dbReference type="SAM" id="SignalP"/>
    </source>
</evidence>
<comment type="caution">
    <text evidence="2">The sequence shown here is derived from an EMBL/GenBank/DDBJ whole genome shotgun (WGS) entry which is preliminary data.</text>
</comment>
<gene>
    <name evidence="2" type="ORF">L0668_00945</name>
</gene>
<sequence>MKKVTSKAISILAVGVFSSVLSIQVMAQEVQSAGVGISLKGSTLGPGLEFDYRINPNFNIRLQANSYSYDDTFEEDGIDYNGEIDLSTYGVLADWRPFSGTFRVTGGVYSNSNELRGSALSDGTEIFEIGDQEYRGSQSDPLLVNTSVALGSGSAGYFGLGWGNSEPSGWMFSFELGVLFSGAPEVELNVSGSAEAVGFEGSTFDVDGNSPQAQEFQANVDREVANLEEDISDFEAYPVIALGIGYRF</sequence>
<dbReference type="RefSeq" id="WP_235310186.1">
    <property type="nucleotide sequence ID" value="NZ_JAKGAS010000001.1"/>
</dbReference>
<evidence type="ECO:0000313" key="3">
    <source>
        <dbReference type="Proteomes" id="UP001521137"/>
    </source>
</evidence>
<evidence type="ECO:0000313" key="2">
    <source>
        <dbReference type="EMBL" id="MCF2946660.1"/>
    </source>
</evidence>
<reference evidence="2 3" key="1">
    <citation type="submission" date="2022-01" db="EMBL/GenBank/DDBJ databases">
        <title>Paraglaciecola sp. G1-23.</title>
        <authorList>
            <person name="Jin M.S."/>
            <person name="Han D.M."/>
            <person name="Kim H.M."/>
            <person name="Jeon C.O."/>
        </authorList>
    </citation>
    <scope>NUCLEOTIDE SEQUENCE [LARGE SCALE GENOMIC DNA]</scope>
    <source>
        <strain evidence="2 3">G1-23</strain>
    </source>
</reference>
<name>A0ABS9D1P1_9ALTE</name>
<organism evidence="2 3">
    <name type="scientific">Paraglaciecola algarum</name>
    <dbReference type="NCBI Taxonomy" id="3050085"/>
    <lineage>
        <taxon>Bacteria</taxon>
        <taxon>Pseudomonadati</taxon>
        <taxon>Pseudomonadota</taxon>
        <taxon>Gammaproteobacteria</taxon>
        <taxon>Alteromonadales</taxon>
        <taxon>Alteromonadaceae</taxon>
        <taxon>Paraglaciecola</taxon>
    </lineage>
</organism>
<dbReference type="EMBL" id="JAKGAS010000001">
    <property type="protein sequence ID" value="MCF2946660.1"/>
    <property type="molecule type" value="Genomic_DNA"/>
</dbReference>
<feature type="signal peptide" evidence="1">
    <location>
        <begin position="1"/>
        <end position="27"/>
    </location>
</feature>